<gene>
    <name evidence="1" type="ORF">OCV47_14925</name>
</gene>
<organism evidence="1 2">
    <name type="scientific">Muricoprocola aceti</name>
    <dbReference type="NCBI Taxonomy" id="2981772"/>
    <lineage>
        <taxon>Bacteria</taxon>
        <taxon>Bacillati</taxon>
        <taxon>Bacillota</taxon>
        <taxon>Clostridia</taxon>
        <taxon>Lachnospirales</taxon>
        <taxon>Lachnospiraceae</taxon>
        <taxon>Muricoprocola</taxon>
    </lineage>
</organism>
<keyword evidence="2" id="KW-1185">Reference proteome</keyword>
<evidence type="ECO:0000313" key="2">
    <source>
        <dbReference type="Proteomes" id="UP001652338"/>
    </source>
</evidence>
<reference evidence="1 2" key="1">
    <citation type="journal article" date="2021" name="ISME Commun">
        <title>Automated analysis of genomic sequences facilitates high-throughput and comprehensive description of bacteria.</title>
        <authorList>
            <person name="Hitch T.C.A."/>
        </authorList>
    </citation>
    <scope>NUCLEOTIDE SEQUENCE [LARGE SCALE GENOMIC DNA]</scope>
    <source>
        <strain evidence="1 2">Sanger_29</strain>
    </source>
</reference>
<name>A0ABT2SQ06_9FIRM</name>
<protein>
    <submittedName>
        <fullName evidence="1">Uncharacterized protein</fullName>
    </submittedName>
</protein>
<proteinExistence type="predicted"/>
<dbReference type="RefSeq" id="WP_262655848.1">
    <property type="nucleotide sequence ID" value="NZ_JAOQKE010000030.1"/>
</dbReference>
<comment type="caution">
    <text evidence="1">The sequence shown here is derived from an EMBL/GenBank/DDBJ whole genome shotgun (WGS) entry which is preliminary data.</text>
</comment>
<sequence length="87" mass="10306">MKNSEQNKARELIEKFIPDGMICCDDNDIMFTAASRFYEKVGDTKKHEQMEEALEAYDQKLEAYFSEYADMDDDDELLWDEEDLPFC</sequence>
<dbReference type="EMBL" id="JAOQKE010000030">
    <property type="protein sequence ID" value="MCU6726599.1"/>
    <property type="molecule type" value="Genomic_DNA"/>
</dbReference>
<evidence type="ECO:0000313" key="1">
    <source>
        <dbReference type="EMBL" id="MCU6726599.1"/>
    </source>
</evidence>
<accession>A0ABT2SQ06</accession>
<dbReference type="Proteomes" id="UP001652338">
    <property type="component" value="Unassembled WGS sequence"/>
</dbReference>